<sequence length="69" mass="7393">MHDLPVDVIATVGRHVDPAVLGPQRPGVRVERCLPQGSVPPGCDLVISAEMPDLPEPARVVPLLERPAR</sequence>
<evidence type="ECO:0000313" key="2">
    <source>
        <dbReference type="Proteomes" id="UP000241118"/>
    </source>
</evidence>
<comment type="caution">
    <text evidence="1">The sequence shown here is derived from an EMBL/GenBank/DDBJ whole genome shotgun (WGS) entry which is preliminary data.</text>
</comment>
<dbReference type="AlphaFoldDB" id="A0A2P8I541"/>
<evidence type="ECO:0000313" key="1">
    <source>
        <dbReference type="EMBL" id="PSL53574.1"/>
    </source>
</evidence>
<proteinExistence type="predicted"/>
<keyword evidence="2" id="KW-1185">Reference proteome</keyword>
<dbReference type="Proteomes" id="UP000241118">
    <property type="component" value="Unassembled WGS sequence"/>
</dbReference>
<name>A0A2P8I541_SACCR</name>
<accession>A0A2P8I541</accession>
<dbReference type="EMBL" id="PYAX01000008">
    <property type="protein sequence ID" value="PSL53574.1"/>
    <property type="molecule type" value="Genomic_DNA"/>
</dbReference>
<dbReference type="Gene3D" id="3.40.50.2000">
    <property type="entry name" value="Glycogen Phosphorylase B"/>
    <property type="match status" value="1"/>
</dbReference>
<protein>
    <submittedName>
        <fullName evidence="1">Uncharacterized protein</fullName>
    </submittedName>
</protein>
<gene>
    <name evidence="1" type="ORF">B0I31_10821</name>
</gene>
<reference evidence="1 2" key="1">
    <citation type="submission" date="2018-03" db="EMBL/GenBank/DDBJ databases">
        <title>Genomic Encyclopedia of Type Strains, Phase III (KMG-III): the genomes of soil and plant-associated and newly described type strains.</title>
        <authorList>
            <person name="Whitman W."/>
        </authorList>
    </citation>
    <scope>NUCLEOTIDE SEQUENCE [LARGE SCALE GENOMIC DNA]</scope>
    <source>
        <strain evidence="1 2">CGMCC 4.7097</strain>
    </source>
</reference>
<organism evidence="1 2">
    <name type="scientific">Saccharothrix carnea</name>
    <dbReference type="NCBI Taxonomy" id="1280637"/>
    <lineage>
        <taxon>Bacteria</taxon>
        <taxon>Bacillati</taxon>
        <taxon>Actinomycetota</taxon>
        <taxon>Actinomycetes</taxon>
        <taxon>Pseudonocardiales</taxon>
        <taxon>Pseudonocardiaceae</taxon>
        <taxon>Saccharothrix</taxon>
    </lineage>
</organism>